<dbReference type="GO" id="GO:0004316">
    <property type="term" value="F:3-oxoacyl-[acyl-carrier-protein] reductase (NADPH) activity"/>
    <property type="evidence" value="ECO:0007669"/>
    <property type="project" value="UniProtKB-EC"/>
</dbReference>
<dbReference type="Proteomes" id="UP000202485">
    <property type="component" value="Unassembled WGS sequence"/>
</dbReference>
<dbReference type="RefSeq" id="WP_093961690.1">
    <property type="nucleotide sequence ID" value="NZ_FXYG01000001.1"/>
</dbReference>
<proteinExistence type="inferred from homology"/>
<feature type="domain" description="Ketoreductase" evidence="3">
    <location>
        <begin position="18"/>
        <end position="202"/>
    </location>
</feature>
<evidence type="ECO:0000313" key="4">
    <source>
        <dbReference type="EMBL" id="SMX32917.1"/>
    </source>
</evidence>
<dbReference type="EMBL" id="FXYG01000001">
    <property type="protein sequence ID" value="SMX32917.1"/>
    <property type="molecule type" value="Genomic_DNA"/>
</dbReference>
<dbReference type="PANTHER" id="PTHR43639:SF1">
    <property type="entry name" value="SHORT-CHAIN DEHYDROGENASE_REDUCTASE FAMILY PROTEIN"/>
    <property type="match status" value="1"/>
</dbReference>
<evidence type="ECO:0000256" key="1">
    <source>
        <dbReference type="ARBA" id="ARBA00006484"/>
    </source>
</evidence>
<evidence type="ECO:0000259" key="3">
    <source>
        <dbReference type="SMART" id="SM00822"/>
    </source>
</evidence>
<dbReference type="EC" id="1.1.1.100" evidence="4"/>
<comment type="similarity">
    <text evidence="1">Belongs to the short-chain dehydrogenases/reductases (SDR) family.</text>
</comment>
<keyword evidence="5" id="KW-1185">Reference proteome</keyword>
<evidence type="ECO:0000256" key="2">
    <source>
        <dbReference type="ARBA" id="ARBA00023002"/>
    </source>
</evidence>
<dbReference type="OrthoDB" id="198783at2"/>
<dbReference type="PANTHER" id="PTHR43639">
    <property type="entry name" value="OXIDOREDUCTASE, SHORT-CHAIN DEHYDROGENASE/REDUCTASE FAMILY (AFU_ORTHOLOGUE AFUA_5G02870)"/>
    <property type="match status" value="1"/>
</dbReference>
<dbReference type="PRINTS" id="PR00080">
    <property type="entry name" value="SDRFAMILY"/>
</dbReference>
<dbReference type="AlphaFoldDB" id="A0A238JRU1"/>
<dbReference type="SUPFAM" id="SSF51735">
    <property type="entry name" value="NAD(P)-binding Rossmann-fold domains"/>
    <property type="match status" value="1"/>
</dbReference>
<reference evidence="5" key="1">
    <citation type="submission" date="2017-05" db="EMBL/GenBank/DDBJ databases">
        <authorList>
            <person name="Rodrigo-Torres L."/>
            <person name="Arahal R. D."/>
            <person name="Lucena T."/>
        </authorList>
    </citation>
    <scope>NUCLEOTIDE SEQUENCE [LARGE SCALE GENOMIC DNA]</scope>
    <source>
        <strain evidence="5">CECT 8715</strain>
    </source>
</reference>
<organism evidence="4 5">
    <name type="scientific">Ruegeria arenilitoris</name>
    <dbReference type="NCBI Taxonomy" id="1173585"/>
    <lineage>
        <taxon>Bacteria</taxon>
        <taxon>Pseudomonadati</taxon>
        <taxon>Pseudomonadota</taxon>
        <taxon>Alphaproteobacteria</taxon>
        <taxon>Rhodobacterales</taxon>
        <taxon>Roseobacteraceae</taxon>
        <taxon>Ruegeria</taxon>
    </lineage>
</organism>
<dbReference type="Gene3D" id="3.40.50.720">
    <property type="entry name" value="NAD(P)-binding Rossmann-like Domain"/>
    <property type="match status" value="1"/>
</dbReference>
<dbReference type="FunFam" id="3.40.50.720:FF:000084">
    <property type="entry name" value="Short-chain dehydrogenase reductase"/>
    <property type="match status" value="1"/>
</dbReference>
<dbReference type="CDD" id="cd05233">
    <property type="entry name" value="SDR_c"/>
    <property type="match status" value="1"/>
</dbReference>
<sequence>MTELNAEQIGLNRNLAGKVAIVTGGGRDIGRACVLKLAEAGASVAINYHSSSTGAESAVQEITAAGGQAIAVQGDMTSGADVDRLVSETIAAFGPRIDILVHVTGGLVARKTLSEMDMDHWRYVMDLNTTSFARAVQSVLPHMKKGGAIVGFASQAGRDGGGPGAVAYAASKGAVMTMTRGLAKELGPDIRINSVCPGMIDTDFHNVFTKTEVRTNVASATPLKREGTSEDVANLVAFLASDAAAFITGANIDINGGLLFS</sequence>
<gene>
    <name evidence="4" type="primary">fabG_1</name>
    <name evidence="4" type="ORF">RUA8715_00057</name>
</gene>
<dbReference type="InterPro" id="IPR057326">
    <property type="entry name" value="KR_dom"/>
</dbReference>
<dbReference type="InterPro" id="IPR036291">
    <property type="entry name" value="NAD(P)-bd_dom_sf"/>
</dbReference>
<protein>
    <submittedName>
        <fullName evidence="4">3-oxoacyl-[acyl-carrier-protein] reductase FabG</fullName>
        <ecNumber evidence="4">1.1.1.100</ecNumber>
    </submittedName>
</protein>
<evidence type="ECO:0000313" key="5">
    <source>
        <dbReference type="Proteomes" id="UP000202485"/>
    </source>
</evidence>
<dbReference type="SMART" id="SM00822">
    <property type="entry name" value="PKS_KR"/>
    <property type="match status" value="1"/>
</dbReference>
<dbReference type="PRINTS" id="PR00081">
    <property type="entry name" value="GDHRDH"/>
</dbReference>
<dbReference type="Pfam" id="PF13561">
    <property type="entry name" value="adh_short_C2"/>
    <property type="match status" value="1"/>
</dbReference>
<accession>A0A238JRU1</accession>
<dbReference type="InterPro" id="IPR002347">
    <property type="entry name" value="SDR_fam"/>
</dbReference>
<name>A0A238JRU1_9RHOB</name>
<keyword evidence="2 4" id="KW-0560">Oxidoreductase</keyword>